<evidence type="ECO:0000256" key="13">
    <source>
        <dbReference type="SAM" id="MobiDB-lite"/>
    </source>
</evidence>
<keyword evidence="8 14" id="KW-1133">Transmembrane helix</keyword>
<evidence type="ECO:0000256" key="4">
    <source>
        <dbReference type="ARBA" id="ARBA00022692"/>
    </source>
</evidence>
<keyword evidence="9 14" id="KW-0472">Membrane</keyword>
<evidence type="ECO:0000256" key="15">
    <source>
        <dbReference type="SAM" id="SignalP"/>
    </source>
</evidence>
<evidence type="ECO:0000256" key="11">
    <source>
        <dbReference type="ARBA" id="ARBA00037282"/>
    </source>
</evidence>
<evidence type="ECO:0000256" key="6">
    <source>
        <dbReference type="ARBA" id="ARBA00022776"/>
    </source>
</evidence>
<keyword evidence="17" id="KW-0675">Receptor</keyword>
<evidence type="ECO:0000256" key="2">
    <source>
        <dbReference type="ARBA" id="ARBA00008573"/>
    </source>
</evidence>
<dbReference type="Pfam" id="PF03134">
    <property type="entry name" value="TB2_DP1_HVA22"/>
    <property type="match status" value="1"/>
</dbReference>
<feature type="region of interest" description="Disordered" evidence="13">
    <location>
        <begin position="419"/>
        <end position="439"/>
    </location>
</feature>
<dbReference type="InterPro" id="IPR004345">
    <property type="entry name" value="TB2_DP1_HVA22"/>
</dbReference>
<evidence type="ECO:0000256" key="7">
    <source>
        <dbReference type="ARBA" id="ARBA00022824"/>
    </source>
</evidence>
<dbReference type="GO" id="GO:0005881">
    <property type="term" value="C:cytoplasmic microtubule"/>
    <property type="evidence" value="ECO:0007669"/>
    <property type="project" value="TreeGrafter"/>
</dbReference>
<dbReference type="GO" id="GO:0051301">
    <property type="term" value="P:cell division"/>
    <property type="evidence" value="ECO:0007669"/>
    <property type="project" value="UniProtKB-KW"/>
</dbReference>
<keyword evidence="7" id="KW-0256">Endoplasmic reticulum</keyword>
<dbReference type="RefSeq" id="XP_033713599.1">
    <property type="nucleotide sequence ID" value="XM_033857708.1"/>
</dbReference>
<dbReference type="InParanoid" id="A0A6J3RGI6"/>
<keyword evidence="4 14" id="KW-0812">Transmembrane</keyword>
<evidence type="ECO:0000313" key="17">
    <source>
        <dbReference type="RefSeq" id="XP_033713599.1"/>
    </source>
</evidence>
<dbReference type="GO" id="GO:0071786">
    <property type="term" value="P:endoplasmic reticulum tubular network organization"/>
    <property type="evidence" value="ECO:0007669"/>
    <property type="project" value="TreeGrafter"/>
</dbReference>
<feature type="region of interest" description="Disordered" evidence="13">
    <location>
        <begin position="175"/>
        <end position="267"/>
    </location>
</feature>
<feature type="transmembrane region" description="Helical" evidence="14">
    <location>
        <begin position="38"/>
        <end position="59"/>
    </location>
</feature>
<evidence type="ECO:0000256" key="3">
    <source>
        <dbReference type="ARBA" id="ARBA00022618"/>
    </source>
</evidence>
<evidence type="ECO:0000256" key="5">
    <source>
        <dbReference type="ARBA" id="ARBA00022701"/>
    </source>
</evidence>
<dbReference type="Proteomes" id="UP000245320">
    <property type="component" value="Chromosome 6"/>
</dbReference>
<dbReference type="RefSeq" id="XP_073661967.1">
    <property type="nucleotide sequence ID" value="XM_073805866.1"/>
</dbReference>
<evidence type="ECO:0000256" key="14">
    <source>
        <dbReference type="SAM" id="Phobius"/>
    </source>
</evidence>
<feature type="compositionally biased region" description="Basic and acidic residues" evidence="13">
    <location>
        <begin position="233"/>
        <end position="243"/>
    </location>
</feature>
<feature type="signal peptide" evidence="15">
    <location>
        <begin position="1"/>
        <end position="22"/>
    </location>
</feature>
<dbReference type="GO" id="GO:0005789">
    <property type="term" value="C:endoplasmic reticulum membrane"/>
    <property type="evidence" value="ECO:0007669"/>
    <property type="project" value="UniProtKB-SubCell"/>
</dbReference>
<sequence length="554" mass="61365">MVSWMICRLVVLVFGMLYPTYASYKAVKTKNIREYVRWMMYWIVFALFMAVETFTDVFISWFPFYYEIKMAFVLWLLSPYTKGASLLYRKFVHPSLSRHEKEIDTYIVQAKERSYETVLSFGKRGLNIAASAAVQAATKSQGALAGRLRSFSMQDLRTISDAPAPTYQDPLYLEDQVPHRRPPIGYRSGGLQDSDTEDECWSDTEVVPQPSARPREKPLGRTQSLRVVKRKPPVREVGGHHALPEGSDEEKDHAFRHGQLGPTEPGPVLPRALQGIGTVWRGPLAAHLACLHQLPGCCPPDSCCRLQAMCGAAPTMHQSRPGSGFYLLSSSPLCLPRCGTRALPSPLENETQSPPSCVRSFLSFRVLHSLLQGQVCVLVVWFVLVNEARFAEVLINKCVKVPCLFWFVAPVLTARVIKQPAPGHSGPGAKRPDRLPEGPSVPGQVAIDRLLRCGKYYYGKLLGTSENTDGRVAGRGARGGGSPESKNAIRRGWDQALTGSRNQWERRCGGTSGSTIISWGLAKAVRKMRAGEADFLQGPARPLGSSRCIEFVNT</sequence>
<dbReference type="GeneID" id="117312556"/>
<evidence type="ECO:0000256" key="8">
    <source>
        <dbReference type="ARBA" id="ARBA00022989"/>
    </source>
</evidence>
<keyword evidence="16" id="KW-1185">Reference proteome</keyword>
<protein>
    <recommendedName>
        <fullName evidence="12">Receptor expression-enhancing protein 4</fullName>
    </recommendedName>
</protein>
<evidence type="ECO:0000256" key="12">
    <source>
        <dbReference type="ARBA" id="ARBA00040663"/>
    </source>
</evidence>
<organism evidence="16 17">
    <name type="scientific">Tursiops truncatus</name>
    <name type="common">Atlantic bottle-nosed dolphin</name>
    <name type="synonym">Delphinus truncatus</name>
    <dbReference type="NCBI Taxonomy" id="9739"/>
    <lineage>
        <taxon>Eukaryota</taxon>
        <taxon>Metazoa</taxon>
        <taxon>Chordata</taxon>
        <taxon>Craniata</taxon>
        <taxon>Vertebrata</taxon>
        <taxon>Euteleostomi</taxon>
        <taxon>Mammalia</taxon>
        <taxon>Eutheria</taxon>
        <taxon>Laurasiatheria</taxon>
        <taxon>Artiodactyla</taxon>
        <taxon>Whippomorpha</taxon>
        <taxon>Cetacea</taxon>
        <taxon>Odontoceti</taxon>
        <taxon>Delphinidae</taxon>
        <taxon>Tursiops</taxon>
    </lineage>
</organism>
<evidence type="ECO:0000313" key="16">
    <source>
        <dbReference type="Proteomes" id="UP000245320"/>
    </source>
</evidence>
<dbReference type="PANTHER" id="PTHR12300:SF36">
    <property type="entry name" value="RECEPTOR EXPRESSION-ENHANCING PROTEIN 4"/>
    <property type="match status" value="1"/>
</dbReference>
<keyword evidence="5" id="KW-0493">Microtubule</keyword>
<feature type="chain" id="PRO_5027020234" description="Receptor expression-enhancing protein 4" evidence="15">
    <location>
        <begin position="23"/>
        <end position="554"/>
    </location>
</feature>
<dbReference type="GO" id="GO:0008017">
    <property type="term" value="F:microtubule binding"/>
    <property type="evidence" value="ECO:0007669"/>
    <property type="project" value="TreeGrafter"/>
</dbReference>
<dbReference type="CTD" id="80346"/>
<evidence type="ECO:0000256" key="9">
    <source>
        <dbReference type="ARBA" id="ARBA00023136"/>
    </source>
</evidence>
<dbReference type="GO" id="GO:0071782">
    <property type="term" value="C:endoplasmic reticulum tubular network"/>
    <property type="evidence" value="ECO:0007669"/>
    <property type="project" value="TreeGrafter"/>
</dbReference>
<keyword evidence="10" id="KW-0131">Cell cycle</keyword>
<dbReference type="OrthoDB" id="434647at2759"/>
<evidence type="ECO:0000256" key="1">
    <source>
        <dbReference type="ARBA" id="ARBA00004477"/>
    </source>
</evidence>
<dbReference type="PANTHER" id="PTHR12300">
    <property type="entry name" value="HVA22-LIKE PROTEINS"/>
    <property type="match status" value="1"/>
</dbReference>
<accession>A0A6J3RGI6</accession>
<evidence type="ECO:0000256" key="10">
    <source>
        <dbReference type="ARBA" id="ARBA00023306"/>
    </source>
</evidence>
<dbReference type="AlphaFoldDB" id="A0A6J3RGI6"/>
<keyword evidence="15" id="KW-0732">Signal</keyword>
<keyword evidence="3" id="KW-0132">Cell division</keyword>
<reference evidence="17" key="1">
    <citation type="submission" date="2025-08" db="UniProtKB">
        <authorList>
            <consortium name="RefSeq"/>
        </authorList>
    </citation>
    <scope>IDENTIFICATION</scope>
    <source>
        <tissue evidence="17">Spleen</tissue>
    </source>
</reference>
<gene>
    <name evidence="17" type="primary">REEP4</name>
</gene>
<name>A0A6J3RGI6_TURTR</name>
<proteinExistence type="inferred from homology"/>
<comment type="similarity">
    <text evidence="2">Belongs to the DP1 family.</text>
</comment>
<comment type="function">
    <text evidence="11">Microtubule-binding protein required to ensure proper cell division and nuclear envelope reassembly by sequestering the endoplasmic reticulum away from chromosomes during mitosis. Probably acts by clearing the endoplasmic reticulum membrane from metaphase chromosomes.</text>
</comment>
<keyword evidence="6" id="KW-0498">Mitosis</keyword>
<feature type="region of interest" description="Disordered" evidence="13">
    <location>
        <begin position="469"/>
        <end position="488"/>
    </location>
</feature>
<comment type="subcellular location">
    <subcellularLocation>
        <location evidence="1">Endoplasmic reticulum membrane</location>
        <topology evidence="1">Multi-pass membrane protein</topology>
    </subcellularLocation>
</comment>